<evidence type="ECO:0000313" key="1">
    <source>
        <dbReference type="EMBL" id="TDY40208.1"/>
    </source>
</evidence>
<dbReference type="Proteomes" id="UP000295509">
    <property type="component" value="Unassembled WGS sequence"/>
</dbReference>
<gene>
    <name evidence="1" type="ORF">BX592_12790</name>
</gene>
<accession>A0A4R8LD76</accession>
<dbReference type="AlphaFoldDB" id="A0A4R8LD76"/>
<keyword evidence="2" id="KW-1185">Reference proteome</keyword>
<reference evidence="1 2" key="1">
    <citation type="submission" date="2019-03" db="EMBL/GenBank/DDBJ databases">
        <title>Genomic Encyclopedia of Type Strains, Phase III (KMG-III): the genomes of soil and plant-associated and newly described type strains.</title>
        <authorList>
            <person name="Whitman W."/>
        </authorList>
    </citation>
    <scope>NUCLEOTIDE SEQUENCE [LARGE SCALE GENOMIC DNA]</scope>
    <source>
        <strain evidence="1 2">LMG 29544</strain>
    </source>
</reference>
<evidence type="ECO:0000313" key="2">
    <source>
        <dbReference type="Proteomes" id="UP000295509"/>
    </source>
</evidence>
<organism evidence="1 2">
    <name type="scientific">Paraburkholderia rhizosphaerae</name>
    <dbReference type="NCBI Taxonomy" id="480658"/>
    <lineage>
        <taxon>Bacteria</taxon>
        <taxon>Pseudomonadati</taxon>
        <taxon>Pseudomonadota</taxon>
        <taxon>Betaproteobacteria</taxon>
        <taxon>Burkholderiales</taxon>
        <taxon>Burkholderiaceae</taxon>
        <taxon>Paraburkholderia</taxon>
    </lineage>
</organism>
<protein>
    <submittedName>
        <fullName evidence="1">Uncharacterized protein</fullName>
    </submittedName>
</protein>
<comment type="caution">
    <text evidence="1">The sequence shown here is derived from an EMBL/GenBank/DDBJ whole genome shotgun (WGS) entry which is preliminary data.</text>
</comment>
<dbReference type="EMBL" id="SORE01000027">
    <property type="protein sequence ID" value="TDY40208.1"/>
    <property type="molecule type" value="Genomic_DNA"/>
</dbReference>
<proteinExistence type="predicted"/>
<sequence>MLLMPGQRRCVVCQSQASTPPWREQVPLRCRLKLYVPSPQRAVAPWGALPERERAGACTVSPSLLR</sequence>
<name>A0A4R8LD76_9BURK</name>